<dbReference type="AlphaFoldDB" id="A0A1G7ITR7"/>
<protein>
    <recommendedName>
        <fullName evidence="4">Glycine zipper 2TM domain-containing protein</fullName>
    </recommendedName>
</protein>
<feature type="chain" id="PRO_5011512025" description="Glycine zipper 2TM domain-containing protein" evidence="1">
    <location>
        <begin position="30"/>
        <end position="234"/>
    </location>
</feature>
<dbReference type="EMBL" id="FNBX01000002">
    <property type="protein sequence ID" value="SDF15699.1"/>
    <property type="molecule type" value="Genomic_DNA"/>
</dbReference>
<organism evidence="2 3">
    <name type="scientific">Desulfovibrio legallii</name>
    <dbReference type="NCBI Taxonomy" id="571438"/>
    <lineage>
        <taxon>Bacteria</taxon>
        <taxon>Pseudomonadati</taxon>
        <taxon>Thermodesulfobacteriota</taxon>
        <taxon>Desulfovibrionia</taxon>
        <taxon>Desulfovibrionales</taxon>
        <taxon>Desulfovibrionaceae</taxon>
        <taxon>Desulfovibrio</taxon>
    </lineage>
</organism>
<evidence type="ECO:0000256" key="1">
    <source>
        <dbReference type="SAM" id="SignalP"/>
    </source>
</evidence>
<gene>
    <name evidence="2" type="ORF">SAMN05192586_10257</name>
</gene>
<name>A0A1G7ITR7_9BACT</name>
<evidence type="ECO:0000313" key="3">
    <source>
        <dbReference type="Proteomes" id="UP000199355"/>
    </source>
</evidence>
<keyword evidence="3" id="KW-1185">Reference proteome</keyword>
<keyword evidence="1" id="KW-0732">Signal</keyword>
<accession>A0A1G7ITR7</accession>
<proteinExistence type="predicted"/>
<dbReference type="STRING" id="571438.SAMN05192586_10257"/>
<evidence type="ECO:0000313" key="2">
    <source>
        <dbReference type="EMBL" id="SDF15699.1"/>
    </source>
</evidence>
<sequence length="234" mass="23495">MVPNFQSFRPLCRALLLACLTLPVCFMLAGCAGKDAGGSGPAADDAAAPGWSAALPTVTAKPGQSVHVGVRGGSESFNADLASMLTGYLQSDRSLTPADTAQEADIVVRVRVEDIRQLGSRSAPASGGRTLGTTATGAVLGAMLGGAVGGGRGAAWGIGGGALLGLGVGLSDGGSYNVWGLEAQVGFGRHGHEPADDAWSRVRVTAEGENMGREASLPGLEDALSRKVVDALQP</sequence>
<dbReference type="Proteomes" id="UP000199355">
    <property type="component" value="Unassembled WGS sequence"/>
</dbReference>
<reference evidence="3" key="1">
    <citation type="submission" date="2016-10" db="EMBL/GenBank/DDBJ databases">
        <authorList>
            <person name="Varghese N."/>
            <person name="Submissions S."/>
        </authorList>
    </citation>
    <scope>NUCLEOTIDE SEQUENCE [LARGE SCALE GENOMIC DNA]</scope>
    <source>
        <strain evidence="3">KHC7</strain>
    </source>
</reference>
<evidence type="ECO:0008006" key="4">
    <source>
        <dbReference type="Google" id="ProtNLM"/>
    </source>
</evidence>
<feature type="signal peptide" evidence="1">
    <location>
        <begin position="1"/>
        <end position="29"/>
    </location>
</feature>